<name>A0A0A8YRR6_ARUDO</name>
<dbReference type="AlphaFoldDB" id="A0A0A8YRR6"/>
<sequence>MVKFPKVSTVVNINFMALNDMDKYCYPLPNIKNLESVDRNLIILSRTYAI</sequence>
<accession>A0A0A8YRR6</accession>
<organism evidence="1">
    <name type="scientific">Arundo donax</name>
    <name type="common">Giant reed</name>
    <name type="synonym">Donax arundinaceus</name>
    <dbReference type="NCBI Taxonomy" id="35708"/>
    <lineage>
        <taxon>Eukaryota</taxon>
        <taxon>Viridiplantae</taxon>
        <taxon>Streptophyta</taxon>
        <taxon>Embryophyta</taxon>
        <taxon>Tracheophyta</taxon>
        <taxon>Spermatophyta</taxon>
        <taxon>Magnoliopsida</taxon>
        <taxon>Liliopsida</taxon>
        <taxon>Poales</taxon>
        <taxon>Poaceae</taxon>
        <taxon>PACMAD clade</taxon>
        <taxon>Arundinoideae</taxon>
        <taxon>Arundineae</taxon>
        <taxon>Arundo</taxon>
    </lineage>
</organism>
<evidence type="ECO:0000313" key="1">
    <source>
        <dbReference type="EMBL" id="JAD27550.1"/>
    </source>
</evidence>
<proteinExistence type="predicted"/>
<reference evidence="1" key="1">
    <citation type="submission" date="2014-09" db="EMBL/GenBank/DDBJ databases">
        <authorList>
            <person name="Magalhaes I.L.F."/>
            <person name="Oliveira U."/>
            <person name="Santos F.R."/>
            <person name="Vidigal T.H.D.A."/>
            <person name="Brescovit A.D."/>
            <person name="Santos A.J."/>
        </authorList>
    </citation>
    <scope>NUCLEOTIDE SEQUENCE</scope>
    <source>
        <tissue evidence="1">Shoot tissue taken approximately 20 cm above the soil surface</tissue>
    </source>
</reference>
<dbReference type="EMBL" id="GBRH01270345">
    <property type="protein sequence ID" value="JAD27550.1"/>
    <property type="molecule type" value="Transcribed_RNA"/>
</dbReference>
<reference evidence="1" key="2">
    <citation type="journal article" date="2015" name="Data Brief">
        <title>Shoot transcriptome of the giant reed, Arundo donax.</title>
        <authorList>
            <person name="Barrero R.A."/>
            <person name="Guerrero F.D."/>
            <person name="Moolhuijzen P."/>
            <person name="Goolsby J.A."/>
            <person name="Tidwell J."/>
            <person name="Bellgard S.E."/>
            <person name="Bellgard M.I."/>
        </authorList>
    </citation>
    <scope>NUCLEOTIDE SEQUENCE</scope>
    <source>
        <tissue evidence="1">Shoot tissue taken approximately 20 cm above the soil surface</tissue>
    </source>
</reference>
<protein>
    <submittedName>
        <fullName evidence="1">Uncharacterized protein</fullName>
    </submittedName>
</protein>